<dbReference type="Gene3D" id="1.25.40.80">
    <property type="match status" value="1"/>
</dbReference>
<dbReference type="InterPro" id="IPR036155">
    <property type="entry name" value="Crypto/Photolyase_N_sf"/>
</dbReference>
<dbReference type="GO" id="GO:0006950">
    <property type="term" value="P:response to stress"/>
    <property type="evidence" value="ECO:0007669"/>
    <property type="project" value="UniProtKB-ARBA"/>
</dbReference>
<keyword evidence="10" id="KW-1185">Reference proteome</keyword>
<dbReference type="Pfam" id="PF03441">
    <property type="entry name" value="FAD_binding_7"/>
    <property type="match status" value="1"/>
</dbReference>
<reference evidence="10" key="1">
    <citation type="submission" date="2016-10" db="EMBL/GenBank/DDBJ databases">
        <authorList>
            <person name="Varghese N."/>
            <person name="Submissions S."/>
        </authorList>
    </citation>
    <scope>NUCLEOTIDE SEQUENCE [LARGE SCALE GENOMIC DNA]</scope>
    <source>
        <strain evidence="10">DSM 28453</strain>
    </source>
</reference>
<dbReference type="GO" id="GO:0006139">
    <property type="term" value="P:nucleobase-containing compound metabolic process"/>
    <property type="evidence" value="ECO:0007669"/>
    <property type="project" value="UniProtKB-ARBA"/>
</dbReference>
<dbReference type="GO" id="GO:0003904">
    <property type="term" value="F:deoxyribodipyrimidine photo-lyase activity"/>
    <property type="evidence" value="ECO:0007669"/>
    <property type="project" value="TreeGrafter"/>
</dbReference>
<dbReference type="SUPFAM" id="SSF48173">
    <property type="entry name" value="Cryptochrome/photolyase FAD-binding domain"/>
    <property type="match status" value="1"/>
</dbReference>
<evidence type="ECO:0000256" key="5">
    <source>
        <dbReference type="PIRSR" id="PIRSR602081-1"/>
    </source>
</evidence>
<evidence type="ECO:0000256" key="1">
    <source>
        <dbReference type="ARBA" id="ARBA00001932"/>
    </source>
</evidence>
<keyword evidence="2 5" id="KW-0285">Flavoprotein</keyword>
<feature type="binding site" evidence="5">
    <location>
        <position position="270"/>
    </location>
    <ligand>
        <name>FAD</name>
        <dbReference type="ChEBI" id="CHEBI:57692"/>
    </ligand>
</feature>
<dbReference type="Gene3D" id="1.10.579.10">
    <property type="entry name" value="DNA Cyclobutane Dipyrimidine Photolyase, subunit A, domain 3"/>
    <property type="match status" value="1"/>
</dbReference>
<dbReference type="GO" id="GO:0003677">
    <property type="term" value="F:DNA binding"/>
    <property type="evidence" value="ECO:0007669"/>
    <property type="project" value="TreeGrafter"/>
</dbReference>
<evidence type="ECO:0000256" key="2">
    <source>
        <dbReference type="ARBA" id="ARBA00022630"/>
    </source>
</evidence>
<dbReference type="PANTHER" id="PTHR11455">
    <property type="entry name" value="CRYPTOCHROME"/>
    <property type="match status" value="1"/>
</dbReference>
<gene>
    <name evidence="9" type="ORF">SAMN04488036_101624</name>
</gene>
<evidence type="ECO:0000256" key="6">
    <source>
        <dbReference type="PIRSR" id="PIRSR602081-2"/>
    </source>
</evidence>
<evidence type="ECO:0000313" key="9">
    <source>
        <dbReference type="EMBL" id="SFK60375.1"/>
    </source>
</evidence>
<dbReference type="SUPFAM" id="SSF52425">
    <property type="entry name" value="Cryptochrome/photolyase, N-terminal domain"/>
    <property type="match status" value="1"/>
</dbReference>
<keyword evidence="3 5" id="KW-0274">FAD</keyword>
<dbReference type="PRINTS" id="PR00147">
    <property type="entry name" value="DNAPHOTLYASE"/>
</dbReference>
<sequence length="473" mass="53094">MSISQATIYWVRRDFRLTDNAALTAAAARGAVVPVFVCDGLVESLGAAPKFRLELALKAFAADLEAVGSRLILRRGKALDVLRDVAQDSGATSVFWNRLYDPASVERDTEIKAGLLSDGLVAESFAGALLFEPWTVQTKTGGPYRVYSPFWRAVRGNEVSSPKPRCRVLHAPTRWPSTDALERWGLSVEMGRGAKVVGQHVRAGEVAAQARLSTFCDSLVVDYKAARDHLDVEATSELSDALSLGEISPAQVWHAGQKCLHDGANGAEHFLKELVWREFAWHLMWHYPEIDTKNWRQEWDGFEWIEDANHPHYVAWCRGQTGQPLVDAAMRELYVTGKMHNRARMITASYLTKHLGIHWRLGLRWFESCLVDWDPASNAMGWQWVAGSGPDAAPFFRIFNPETQAKNFDPKGRYREKWLPDQMFETSETALQFYDAIPVSWDANLTMSDVTPIQGLADGRARALAAYERLKSQ</sequence>
<dbReference type="EMBL" id="FOSZ01000001">
    <property type="protein sequence ID" value="SFK60375.1"/>
    <property type="molecule type" value="Genomic_DNA"/>
</dbReference>
<accession>A0A1I4AV88</accession>
<dbReference type="PROSITE" id="PS00394">
    <property type="entry name" value="DNA_PHOTOLYASES_1_1"/>
    <property type="match status" value="1"/>
</dbReference>
<dbReference type="Proteomes" id="UP000198851">
    <property type="component" value="Unassembled WGS sequence"/>
</dbReference>
<dbReference type="InterPro" id="IPR005101">
    <property type="entry name" value="Cryptochr/Photolyase_FAD-bd"/>
</dbReference>
<dbReference type="InterPro" id="IPR014729">
    <property type="entry name" value="Rossmann-like_a/b/a_fold"/>
</dbReference>
<evidence type="ECO:0000256" key="3">
    <source>
        <dbReference type="ARBA" id="ARBA00022827"/>
    </source>
</evidence>
<proteinExistence type="inferred from homology"/>
<dbReference type="InterPro" id="IPR006050">
    <property type="entry name" value="DNA_photolyase_N"/>
</dbReference>
<dbReference type="AlphaFoldDB" id="A0A1I4AV88"/>
<comment type="similarity">
    <text evidence="7">Belongs to the DNA photolyase family.</text>
</comment>
<protein>
    <submittedName>
        <fullName evidence="9">Deoxyribodipyrimidine photo-lyase type I</fullName>
    </submittedName>
</protein>
<dbReference type="InterPro" id="IPR002081">
    <property type="entry name" value="Cryptochrome/DNA_photolyase_1"/>
</dbReference>
<evidence type="ECO:0000256" key="4">
    <source>
        <dbReference type="ARBA" id="ARBA00022991"/>
    </source>
</evidence>
<feature type="site" description="Electron transfer via tryptophanyl radical" evidence="6">
    <location>
        <position position="359"/>
    </location>
</feature>
<keyword evidence="9" id="KW-0456">Lyase</keyword>
<dbReference type="STRING" id="1280847.SAMN04488036_101624"/>
<dbReference type="Gene3D" id="3.40.50.620">
    <property type="entry name" value="HUPs"/>
    <property type="match status" value="1"/>
</dbReference>
<feature type="binding site" evidence="5">
    <location>
        <position position="223"/>
    </location>
    <ligand>
        <name>FAD</name>
        <dbReference type="ChEBI" id="CHEBI:57692"/>
    </ligand>
</feature>
<dbReference type="InterPro" id="IPR036134">
    <property type="entry name" value="Crypto/Photolyase_FAD-like_sf"/>
</dbReference>
<comment type="cofactor">
    <cofactor evidence="5">
        <name>FAD</name>
        <dbReference type="ChEBI" id="CHEBI:57692"/>
    </cofactor>
    <text evidence="5">Binds 1 FAD per subunit.</text>
</comment>
<feature type="site" description="Electron transfer via tryptophanyl radical" evidence="6">
    <location>
        <position position="304"/>
    </location>
</feature>
<dbReference type="PANTHER" id="PTHR11455:SF9">
    <property type="entry name" value="CRYPTOCHROME CIRCADIAN CLOCK 5 ISOFORM X1"/>
    <property type="match status" value="1"/>
</dbReference>
<organism evidence="9 10">
    <name type="scientific">Shimia haliotis</name>
    <dbReference type="NCBI Taxonomy" id="1280847"/>
    <lineage>
        <taxon>Bacteria</taxon>
        <taxon>Pseudomonadati</taxon>
        <taxon>Pseudomonadota</taxon>
        <taxon>Alphaproteobacteria</taxon>
        <taxon>Rhodobacterales</taxon>
        <taxon>Roseobacteraceae</taxon>
    </lineage>
</organism>
<comment type="cofactor">
    <cofactor evidence="1">
        <name>(6R)-5,10-methylene-5,6,7,8-tetrahydrofolate</name>
        <dbReference type="ChEBI" id="CHEBI:15636"/>
    </cofactor>
</comment>
<dbReference type="PROSITE" id="PS51645">
    <property type="entry name" value="PHR_CRY_ALPHA_BETA"/>
    <property type="match status" value="1"/>
</dbReference>
<dbReference type="GO" id="GO:0071949">
    <property type="term" value="F:FAD binding"/>
    <property type="evidence" value="ECO:0007669"/>
    <property type="project" value="TreeGrafter"/>
</dbReference>
<feature type="binding site" evidence="5">
    <location>
        <begin position="235"/>
        <end position="239"/>
    </location>
    <ligand>
        <name>FAD</name>
        <dbReference type="ChEBI" id="CHEBI:57692"/>
    </ligand>
</feature>
<dbReference type="Pfam" id="PF00875">
    <property type="entry name" value="DNA_photolyase"/>
    <property type="match status" value="1"/>
</dbReference>
<dbReference type="OrthoDB" id="9772484at2"/>
<feature type="binding site" evidence="5">
    <location>
        <begin position="372"/>
        <end position="374"/>
    </location>
    <ligand>
        <name>FAD</name>
        <dbReference type="ChEBI" id="CHEBI:57692"/>
    </ligand>
</feature>
<dbReference type="RefSeq" id="WP_093320094.1">
    <property type="nucleotide sequence ID" value="NZ_FOSZ01000001.1"/>
</dbReference>
<feature type="domain" description="Photolyase/cryptochrome alpha/beta" evidence="8">
    <location>
        <begin position="5"/>
        <end position="130"/>
    </location>
</feature>
<feature type="site" description="Electron transfer via tryptophanyl radical" evidence="6">
    <location>
        <position position="382"/>
    </location>
</feature>
<evidence type="ECO:0000259" key="8">
    <source>
        <dbReference type="PROSITE" id="PS51645"/>
    </source>
</evidence>
<keyword evidence="4 7" id="KW-0157">Chromophore</keyword>
<dbReference type="GO" id="GO:0009416">
    <property type="term" value="P:response to light stimulus"/>
    <property type="evidence" value="ECO:0007669"/>
    <property type="project" value="TreeGrafter"/>
</dbReference>
<name>A0A1I4AV88_9RHOB</name>
<dbReference type="InterPro" id="IPR018394">
    <property type="entry name" value="DNA_photolyase_1_CS_C"/>
</dbReference>
<evidence type="ECO:0000256" key="7">
    <source>
        <dbReference type="RuleBase" id="RU004182"/>
    </source>
</evidence>
<evidence type="ECO:0000313" key="10">
    <source>
        <dbReference type="Proteomes" id="UP000198851"/>
    </source>
</evidence>